<dbReference type="InParanoid" id="A0A0Q3R6K8"/>
<dbReference type="Gramene" id="KQK09034">
    <property type="protein sequence ID" value="KQK09034"/>
    <property type="gene ID" value="BRADI_2g45656v3"/>
</dbReference>
<feature type="compositionally biased region" description="Basic and acidic residues" evidence="1">
    <location>
        <begin position="98"/>
        <end position="108"/>
    </location>
</feature>
<dbReference type="EMBL" id="CM000881">
    <property type="protein sequence ID" value="KQK09034.1"/>
    <property type="molecule type" value="Genomic_DNA"/>
</dbReference>
<feature type="chain" id="PRO_5036297626" description="Secreted protein" evidence="2">
    <location>
        <begin position="19"/>
        <end position="144"/>
    </location>
</feature>
<evidence type="ECO:0000313" key="3">
    <source>
        <dbReference type="EMBL" id="KQK09034.1"/>
    </source>
</evidence>
<name>A0A0Q3R6K8_BRADI</name>
<dbReference type="EnsemblPlants" id="KQK09034">
    <property type="protein sequence ID" value="KQK09034"/>
    <property type="gene ID" value="BRADI_2g45656v3"/>
</dbReference>
<evidence type="ECO:0000313" key="4">
    <source>
        <dbReference type="EnsemblPlants" id="KQK09034"/>
    </source>
</evidence>
<gene>
    <name evidence="3" type="ORF">BRADI_2g45656v3</name>
</gene>
<evidence type="ECO:0008006" key="6">
    <source>
        <dbReference type="Google" id="ProtNLM"/>
    </source>
</evidence>
<dbReference type="ExpressionAtlas" id="A0A0Q3R6K8">
    <property type="expression patterns" value="baseline"/>
</dbReference>
<keyword evidence="5" id="KW-1185">Reference proteome</keyword>
<keyword evidence="2" id="KW-0732">Signal</keyword>
<evidence type="ECO:0000256" key="2">
    <source>
        <dbReference type="SAM" id="SignalP"/>
    </source>
</evidence>
<protein>
    <recommendedName>
        <fullName evidence="6">Secreted protein</fullName>
    </recommendedName>
</protein>
<sequence length="144" mass="15623">MTWALLLTGVAFALRCGGESFSREEHGPVCELLRLHPGVPPAVHAAASRVAVKVAAYIQGWHNAIVRALCRRLHLLDVCPPRVALQFNRAQGHQARASGDKEDVEAGRRTSHGSHGLPMCNERELCVVCRRSCYVGFGNIGSMG</sequence>
<reference evidence="3" key="2">
    <citation type="submission" date="2017-06" db="EMBL/GenBank/DDBJ databases">
        <title>WGS assembly of Brachypodium distachyon.</title>
        <authorList>
            <consortium name="The International Brachypodium Initiative"/>
            <person name="Lucas S."/>
            <person name="Harmon-Smith M."/>
            <person name="Lail K."/>
            <person name="Tice H."/>
            <person name="Grimwood J."/>
            <person name="Bruce D."/>
            <person name="Barry K."/>
            <person name="Shu S."/>
            <person name="Lindquist E."/>
            <person name="Wang M."/>
            <person name="Pitluck S."/>
            <person name="Vogel J.P."/>
            <person name="Garvin D.F."/>
            <person name="Mockler T.C."/>
            <person name="Schmutz J."/>
            <person name="Rokhsar D."/>
            <person name="Bevan M.W."/>
        </authorList>
    </citation>
    <scope>NUCLEOTIDE SEQUENCE</scope>
    <source>
        <strain evidence="3">Bd21</strain>
    </source>
</reference>
<feature type="region of interest" description="Disordered" evidence="1">
    <location>
        <begin position="94"/>
        <end position="113"/>
    </location>
</feature>
<dbReference type="Proteomes" id="UP000008810">
    <property type="component" value="Chromosome 2"/>
</dbReference>
<dbReference type="AlphaFoldDB" id="A0A0Q3R6K8"/>
<evidence type="ECO:0000256" key="1">
    <source>
        <dbReference type="SAM" id="MobiDB-lite"/>
    </source>
</evidence>
<proteinExistence type="predicted"/>
<accession>A0A0Q3R6K8</accession>
<evidence type="ECO:0000313" key="5">
    <source>
        <dbReference type="Proteomes" id="UP000008810"/>
    </source>
</evidence>
<reference evidence="3 4" key="1">
    <citation type="journal article" date="2010" name="Nature">
        <title>Genome sequencing and analysis of the model grass Brachypodium distachyon.</title>
        <authorList>
            <consortium name="International Brachypodium Initiative"/>
        </authorList>
    </citation>
    <scope>NUCLEOTIDE SEQUENCE [LARGE SCALE GENOMIC DNA]</scope>
    <source>
        <strain evidence="3 4">Bd21</strain>
    </source>
</reference>
<feature type="signal peptide" evidence="2">
    <location>
        <begin position="1"/>
        <end position="18"/>
    </location>
</feature>
<reference evidence="4" key="3">
    <citation type="submission" date="2018-08" db="UniProtKB">
        <authorList>
            <consortium name="EnsemblPlants"/>
        </authorList>
    </citation>
    <scope>IDENTIFICATION</scope>
    <source>
        <strain evidence="4">cv. Bd21</strain>
    </source>
</reference>
<organism evidence="3">
    <name type="scientific">Brachypodium distachyon</name>
    <name type="common">Purple false brome</name>
    <name type="synonym">Trachynia distachya</name>
    <dbReference type="NCBI Taxonomy" id="15368"/>
    <lineage>
        <taxon>Eukaryota</taxon>
        <taxon>Viridiplantae</taxon>
        <taxon>Streptophyta</taxon>
        <taxon>Embryophyta</taxon>
        <taxon>Tracheophyta</taxon>
        <taxon>Spermatophyta</taxon>
        <taxon>Magnoliopsida</taxon>
        <taxon>Liliopsida</taxon>
        <taxon>Poales</taxon>
        <taxon>Poaceae</taxon>
        <taxon>BOP clade</taxon>
        <taxon>Pooideae</taxon>
        <taxon>Stipodae</taxon>
        <taxon>Brachypodieae</taxon>
        <taxon>Brachypodium</taxon>
    </lineage>
</organism>